<dbReference type="InParanoid" id="A0A4W3IZQ2"/>
<dbReference type="SUPFAM" id="SSF50044">
    <property type="entry name" value="SH3-domain"/>
    <property type="match status" value="1"/>
</dbReference>
<keyword evidence="4" id="KW-0963">Cytoplasm</keyword>
<feature type="region of interest" description="Disordered" evidence="8">
    <location>
        <begin position="298"/>
        <end position="330"/>
    </location>
</feature>
<reference evidence="10" key="1">
    <citation type="journal article" date="2006" name="Science">
        <title>Ancient noncoding elements conserved in the human genome.</title>
        <authorList>
            <person name="Venkatesh B."/>
            <person name="Kirkness E.F."/>
            <person name="Loh Y.H."/>
            <person name="Halpern A.L."/>
            <person name="Lee A.P."/>
            <person name="Johnson J."/>
            <person name="Dandona N."/>
            <person name="Viswanathan L.D."/>
            <person name="Tay A."/>
            <person name="Venter J.C."/>
            <person name="Strausberg R.L."/>
            <person name="Brenner S."/>
        </authorList>
    </citation>
    <scope>NUCLEOTIDE SEQUENCE [LARGE SCALE GENOMIC DNA]</scope>
</reference>
<accession>A0A4W3IZQ2</accession>
<reference evidence="9" key="4">
    <citation type="submission" date="2025-08" db="UniProtKB">
        <authorList>
            <consortium name="Ensembl"/>
        </authorList>
    </citation>
    <scope>IDENTIFICATION</scope>
</reference>
<evidence type="ECO:0000256" key="2">
    <source>
        <dbReference type="ARBA" id="ARBA00008051"/>
    </source>
</evidence>
<dbReference type="GO" id="GO:0042554">
    <property type="term" value="P:superoxide anion generation"/>
    <property type="evidence" value="ECO:0007669"/>
    <property type="project" value="TreeGrafter"/>
</dbReference>
<dbReference type="Gene3D" id="1.25.40.10">
    <property type="entry name" value="Tetratricopeptide repeat domain"/>
    <property type="match status" value="1"/>
</dbReference>
<feature type="repeat" description="TPR" evidence="7">
    <location>
        <begin position="37"/>
        <end position="70"/>
    </location>
</feature>
<dbReference type="STRING" id="7868.ENSCMIP00000036159"/>
<evidence type="ECO:0000256" key="4">
    <source>
        <dbReference type="ARBA" id="ARBA00022490"/>
    </source>
</evidence>
<dbReference type="OMA" id="ATHCRLG"/>
<dbReference type="SUPFAM" id="SSF48452">
    <property type="entry name" value="TPR-like"/>
    <property type="match status" value="1"/>
</dbReference>
<dbReference type="InterPro" id="IPR036028">
    <property type="entry name" value="SH3-like_dom_sf"/>
</dbReference>
<dbReference type="Gene3D" id="2.30.30.40">
    <property type="entry name" value="SH3 Domains"/>
    <property type="match status" value="1"/>
</dbReference>
<dbReference type="Pfam" id="PF13181">
    <property type="entry name" value="TPR_8"/>
    <property type="match status" value="1"/>
</dbReference>
<dbReference type="InterPro" id="IPR011990">
    <property type="entry name" value="TPR-like_helical_dom_sf"/>
</dbReference>
<dbReference type="InterPro" id="IPR051864">
    <property type="entry name" value="NCF2_NOXA1"/>
</dbReference>
<dbReference type="FunFam" id="1.25.40.10:FF:000017">
    <property type="entry name" value="NADPH oxidase regulator NoxR"/>
    <property type="match status" value="1"/>
</dbReference>
<evidence type="ECO:0000256" key="3">
    <source>
        <dbReference type="ARBA" id="ARBA00022443"/>
    </source>
</evidence>
<dbReference type="Ensembl" id="ENSCMIT00000036692.1">
    <property type="protein sequence ID" value="ENSCMIP00000036159.1"/>
    <property type="gene ID" value="ENSCMIG00000015289.1"/>
</dbReference>
<organism evidence="9 10">
    <name type="scientific">Callorhinchus milii</name>
    <name type="common">Ghost shark</name>
    <dbReference type="NCBI Taxonomy" id="7868"/>
    <lineage>
        <taxon>Eukaryota</taxon>
        <taxon>Metazoa</taxon>
        <taxon>Chordata</taxon>
        <taxon>Craniata</taxon>
        <taxon>Vertebrata</taxon>
        <taxon>Chondrichthyes</taxon>
        <taxon>Holocephali</taxon>
        <taxon>Chimaeriformes</taxon>
        <taxon>Callorhinchidae</taxon>
        <taxon>Callorhinchus</taxon>
    </lineage>
</organism>
<keyword evidence="3" id="KW-0728">SH3 domain</keyword>
<dbReference type="Proteomes" id="UP000314986">
    <property type="component" value="Unassembled WGS sequence"/>
</dbReference>
<dbReference type="GO" id="GO:0005737">
    <property type="term" value="C:cytoplasm"/>
    <property type="evidence" value="ECO:0007669"/>
    <property type="project" value="UniProtKB-SubCell"/>
</dbReference>
<comment type="subcellular location">
    <subcellularLocation>
        <location evidence="1">Cytoplasm</location>
    </subcellularLocation>
</comment>
<reference evidence="10" key="3">
    <citation type="journal article" date="2014" name="Nature">
        <title>Elephant shark genome provides unique insights into gnathostome evolution.</title>
        <authorList>
            <consortium name="International Elephant Shark Genome Sequencing Consortium"/>
            <person name="Venkatesh B."/>
            <person name="Lee A.P."/>
            <person name="Ravi V."/>
            <person name="Maurya A.K."/>
            <person name="Lian M.M."/>
            <person name="Swann J.B."/>
            <person name="Ohta Y."/>
            <person name="Flajnik M.F."/>
            <person name="Sutoh Y."/>
            <person name="Kasahara M."/>
            <person name="Hoon S."/>
            <person name="Gangu V."/>
            <person name="Roy S.W."/>
            <person name="Irimia M."/>
            <person name="Korzh V."/>
            <person name="Kondrychyn I."/>
            <person name="Lim Z.W."/>
            <person name="Tay B.H."/>
            <person name="Tohari S."/>
            <person name="Kong K.W."/>
            <person name="Ho S."/>
            <person name="Lorente-Galdos B."/>
            <person name="Quilez J."/>
            <person name="Marques-Bonet T."/>
            <person name="Raney B.J."/>
            <person name="Ingham P.W."/>
            <person name="Tay A."/>
            <person name="Hillier L.W."/>
            <person name="Minx P."/>
            <person name="Boehm T."/>
            <person name="Wilson R.K."/>
            <person name="Brenner S."/>
            <person name="Warren W.C."/>
        </authorList>
    </citation>
    <scope>NUCLEOTIDE SEQUENCE [LARGE SCALE GENOMIC DNA]</scope>
</reference>
<reference evidence="10" key="2">
    <citation type="journal article" date="2007" name="PLoS Biol.">
        <title>Survey sequencing and comparative analysis of the elephant shark (Callorhinchus milii) genome.</title>
        <authorList>
            <person name="Venkatesh B."/>
            <person name="Kirkness E.F."/>
            <person name="Loh Y.H."/>
            <person name="Halpern A.L."/>
            <person name="Lee A.P."/>
            <person name="Johnson J."/>
            <person name="Dandona N."/>
            <person name="Viswanathan L.D."/>
            <person name="Tay A."/>
            <person name="Venter J.C."/>
            <person name="Strausberg R.L."/>
            <person name="Brenner S."/>
        </authorList>
    </citation>
    <scope>NUCLEOTIDE SEQUENCE [LARGE SCALE GENOMIC DNA]</scope>
</reference>
<reference evidence="9" key="5">
    <citation type="submission" date="2025-09" db="UniProtKB">
        <authorList>
            <consortium name="Ensembl"/>
        </authorList>
    </citation>
    <scope>IDENTIFICATION</scope>
</reference>
<evidence type="ECO:0000256" key="7">
    <source>
        <dbReference type="PROSITE-ProRule" id="PRU00339"/>
    </source>
</evidence>
<evidence type="ECO:0000256" key="8">
    <source>
        <dbReference type="SAM" id="MobiDB-lite"/>
    </source>
</evidence>
<comment type="similarity">
    <text evidence="2">Belongs to the NCF2/NOXA1 family.</text>
</comment>
<keyword evidence="6 7" id="KW-0802">TPR repeat</keyword>
<proteinExistence type="inferred from homology"/>
<evidence type="ECO:0000313" key="10">
    <source>
        <dbReference type="Proteomes" id="UP000314986"/>
    </source>
</evidence>
<dbReference type="AlphaFoldDB" id="A0A4W3IZQ2"/>
<evidence type="ECO:0000256" key="5">
    <source>
        <dbReference type="ARBA" id="ARBA00022737"/>
    </source>
</evidence>
<dbReference type="GeneTree" id="ENSGT00530000063843"/>
<evidence type="ECO:0000313" key="9">
    <source>
        <dbReference type="Ensembl" id="ENSCMIP00000036159.1"/>
    </source>
</evidence>
<evidence type="ECO:0000256" key="6">
    <source>
        <dbReference type="ARBA" id="ARBA00022803"/>
    </source>
</evidence>
<keyword evidence="5" id="KW-0677">Repeat</keyword>
<protein>
    <submittedName>
        <fullName evidence="9">Uncharacterized protein</fullName>
    </submittedName>
</protein>
<sequence length="330" mass="37563">MAYRDLIRDWNKATLAIERDEWQSALTILSGIREGNSKIYFTMGCVYLVLGNLEEALKAFDRTIAKDERLAIGFFQRGAIHVRLEKYEEALGDYKHALNNLRGNLVIDYTQLGLRHKLHTWEVLYNIASVHCRLGQWEMVEKSLDQADRVKPISRNIKLNKRSVFDPIELPEGIVFRPRKHDVEQLSMKDFLGKPMVISSIIPNDSYGGFEPLRPQVQSKSPYDPGFPLGLKGYHWVLFNFNPQSGSEVEGKAGSVVFVLEHGEDGWSIVIVNGQVGALSLTRSKENNLLNSIHRKGKDLDQLLPPPHTTDLSPRLRHHQSPEEMLVQGM</sequence>
<dbReference type="SMART" id="SM00028">
    <property type="entry name" value="TPR"/>
    <property type="match status" value="3"/>
</dbReference>
<dbReference type="GO" id="GO:0016176">
    <property type="term" value="F:superoxide-generating NADPH oxidase activator activity"/>
    <property type="evidence" value="ECO:0007669"/>
    <property type="project" value="TreeGrafter"/>
</dbReference>
<keyword evidence="10" id="KW-1185">Reference proteome</keyword>
<evidence type="ECO:0000256" key="1">
    <source>
        <dbReference type="ARBA" id="ARBA00004496"/>
    </source>
</evidence>
<dbReference type="PROSITE" id="PS50005">
    <property type="entry name" value="TPR"/>
    <property type="match status" value="1"/>
</dbReference>
<dbReference type="InterPro" id="IPR019734">
    <property type="entry name" value="TPR_rpt"/>
</dbReference>
<dbReference type="PANTHER" id="PTHR15175:SF4">
    <property type="entry name" value="NADPH OXIDASE ACTIVATOR 1"/>
    <property type="match status" value="1"/>
</dbReference>
<dbReference type="PANTHER" id="PTHR15175">
    <property type="entry name" value="NEUTROPHIL CYTOSOLIC FACTOR 2, NEUTROPHIL NADPH OXIDASE FACTOR 2"/>
    <property type="match status" value="1"/>
</dbReference>
<name>A0A4W3IZQ2_CALMI</name>